<dbReference type="AlphaFoldDB" id="A0A0E9SS20"/>
<proteinExistence type="predicted"/>
<reference evidence="1" key="1">
    <citation type="submission" date="2014-11" db="EMBL/GenBank/DDBJ databases">
        <authorList>
            <person name="Amaro Gonzalez C."/>
        </authorList>
    </citation>
    <scope>NUCLEOTIDE SEQUENCE</scope>
</reference>
<name>A0A0E9SS20_ANGAN</name>
<sequence>MWNEVCFVRVGVKNLQDGRSLAVE</sequence>
<protein>
    <submittedName>
        <fullName evidence="1">Uncharacterized protein</fullName>
    </submittedName>
</protein>
<reference evidence="1" key="2">
    <citation type="journal article" date="2015" name="Fish Shellfish Immunol.">
        <title>Early steps in the European eel (Anguilla anguilla)-Vibrio vulnificus interaction in the gills: Role of the RtxA13 toxin.</title>
        <authorList>
            <person name="Callol A."/>
            <person name="Pajuelo D."/>
            <person name="Ebbesson L."/>
            <person name="Teles M."/>
            <person name="MacKenzie S."/>
            <person name="Amaro C."/>
        </authorList>
    </citation>
    <scope>NUCLEOTIDE SEQUENCE</scope>
</reference>
<dbReference type="EMBL" id="GBXM01064530">
    <property type="protein sequence ID" value="JAH44047.1"/>
    <property type="molecule type" value="Transcribed_RNA"/>
</dbReference>
<evidence type="ECO:0000313" key="1">
    <source>
        <dbReference type="EMBL" id="JAH44047.1"/>
    </source>
</evidence>
<accession>A0A0E9SS20</accession>
<organism evidence="1">
    <name type="scientific">Anguilla anguilla</name>
    <name type="common">European freshwater eel</name>
    <name type="synonym">Muraena anguilla</name>
    <dbReference type="NCBI Taxonomy" id="7936"/>
    <lineage>
        <taxon>Eukaryota</taxon>
        <taxon>Metazoa</taxon>
        <taxon>Chordata</taxon>
        <taxon>Craniata</taxon>
        <taxon>Vertebrata</taxon>
        <taxon>Euteleostomi</taxon>
        <taxon>Actinopterygii</taxon>
        <taxon>Neopterygii</taxon>
        <taxon>Teleostei</taxon>
        <taxon>Anguilliformes</taxon>
        <taxon>Anguillidae</taxon>
        <taxon>Anguilla</taxon>
    </lineage>
</organism>